<dbReference type="InterPro" id="IPR050808">
    <property type="entry name" value="Phage_Integrase"/>
</dbReference>
<dbReference type="InterPro" id="IPR011010">
    <property type="entry name" value="DNA_brk_join_enz"/>
</dbReference>
<dbReference type="InterPro" id="IPR010998">
    <property type="entry name" value="Integrase_recombinase_N"/>
</dbReference>
<sequence>MPIAQITAQDILVPLRKVEKKGNHETAKRLRSAAGAVFRYAIALGKVENDPTYGLKDALIHHKVTHRAAITDPKEVGGLLRAIDDFHGQRTTRLALQLLAITAVRPGELRLAKWHEFDLENATWAIPAERTKMRREHSVPLPRQALGILLELKDLTGWGSLLFHSVRSSQRAMSDNTLNAALRRMGFTKEEMTAHGFRAVFSTLANESGLWHPDAIERALAHVEKNEIRRAYARGQHWDERVKMSQWWADELDKLRKD</sequence>
<evidence type="ECO:0000313" key="9">
    <source>
        <dbReference type="Proteomes" id="UP001157961"/>
    </source>
</evidence>
<dbReference type="CDD" id="cd00801">
    <property type="entry name" value="INT_P4_C"/>
    <property type="match status" value="1"/>
</dbReference>
<keyword evidence="2" id="KW-0229">DNA integration</keyword>
<accession>A0ABY1PN24</accession>
<comment type="similarity">
    <text evidence="1">Belongs to the 'phage' integrase family.</text>
</comment>
<evidence type="ECO:0000256" key="2">
    <source>
        <dbReference type="ARBA" id="ARBA00022908"/>
    </source>
</evidence>
<evidence type="ECO:0000256" key="5">
    <source>
        <dbReference type="PROSITE-ProRule" id="PRU01248"/>
    </source>
</evidence>
<dbReference type="InterPro" id="IPR044068">
    <property type="entry name" value="CB"/>
</dbReference>
<dbReference type="PROSITE" id="PS51900">
    <property type="entry name" value="CB"/>
    <property type="match status" value="1"/>
</dbReference>
<feature type="domain" description="Core-binding (CB)" evidence="7">
    <location>
        <begin position="1"/>
        <end position="42"/>
    </location>
</feature>
<dbReference type="PANTHER" id="PTHR30629:SF2">
    <property type="entry name" value="PROPHAGE INTEGRASE INTS-RELATED"/>
    <property type="match status" value="1"/>
</dbReference>
<feature type="domain" description="Tyr recombinase" evidence="6">
    <location>
        <begin position="66"/>
        <end position="248"/>
    </location>
</feature>
<reference evidence="8 9" key="1">
    <citation type="submission" date="2017-05" db="EMBL/GenBank/DDBJ databases">
        <authorList>
            <person name="Varghese N."/>
            <person name="Submissions S."/>
        </authorList>
    </citation>
    <scope>NUCLEOTIDE SEQUENCE [LARGE SCALE GENOMIC DNA]</scope>
    <source>
        <strain evidence="8 9">DSM 29734</strain>
    </source>
</reference>
<comment type="caution">
    <text evidence="8">The sequence shown here is derived from an EMBL/GenBank/DDBJ whole genome shotgun (WGS) entry which is preliminary data.</text>
</comment>
<name>A0ABY1PN24_9RHOB</name>
<evidence type="ECO:0000256" key="3">
    <source>
        <dbReference type="ARBA" id="ARBA00023125"/>
    </source>
</evidence>
<dbReference type="InterPro" id="IPR053876">
    <property type="entry name" value="Phage_int_M"/>
</dbReference>
<dbReference type="Pfam" id="PF22022">
    <property type="entry name" value="Phage_int_M"/>
    <property type="match status" value="1"/>
</dbReference>
<protein>
    <submittedName>
        <fullName evidence="8">Integrase</fullName>
    </submittedName>
</protein>
<dbReference type="InterPro" id="IPR013762">
    <property type="entry name" value="Integrase-like_cat_sf"/>
</dbReference>
<dbReference type="Gene3D" id="1.10.150.130">
    <property type="match status" value="1"/>
</dbReference>
<dbReference type="PROSITE" id="PS51898">
    <property type="entry name" value="TYR_RECOMBINASE"/>
    <property type="match status" value="1"/>
</dbReference>
<dbReference type="Proteomes" id="UP001157961">
    <property type="component" value="Unassembled WGS sequence"/>
</dbReference>
<dbReference type="PANTHER" id="PTHR30629">
    <property type="entry name" value="PROPHAGE INTEGRASE"/>
    <property type="match status" value="1"/>
</dbReference>
<keyword evidence="9" id="KW-1185">Reference proteome</keyword>
<evidence type="ECO:0000256" key="4">
    <source>
        <dbReference type="ARBA" id="ARBA00023172"/>
    </source>
</evidence>
<keyword evidence="3 5" id="KW-0238">DNA-binding</keyword>
<dbReference type="RefSeq" id="WP_283428010.1">
    <property type="nucleotide sequence ID" value="NZ_FXTY01000014.1"/>
</dbReference>
<proteinExistence type="inferred from homology"/>
<organism evidence="8 9">
    <name type="scientific">Shimia sagamensis</name>
    <dbReference type="NCBI Taxonomy" id="1566352"/>
    <lineage>
        <taxon>Bacteria</taxon>
        <taxon>Pseudomonadati</taxon>
        <taxon>Pseudomonadota</taxon>
        <taxon>Alphaproteobacteria</taxon>
        <taxon>Rhodobacterales</taxon>
        <taxon>Roseobacteraceae</taxon>
    </lineage>
</organism>
<gene>
    <name evidence="8" type="ORF">SAMN06265373_11425</name>
</gene>
<keyword evidence="4" id="KW-0233">DNA recombination</keyword>
<evidence type="ECO:0000259" key="7">
    <source>
        <dbReference type="PROSITE" id="PS51900"/>
    </source>
</evidence>
<dbReference type="EMBL" id="FXTY01000014">
    <property type="protein sequence ID" value="SMP36237.1"/>
    <property type="molecule type" value="Genomic_DNA"/>
</dbReference>
<dbReference type="SUPFAM" id="SSF56349">
    <property type="entry name" value="DNA breaking-rejoining enzymes"/>
    <property type="match status" value="1"/>
</dbReference>
<evidence type="ECO:0000259" key="6">
    <source>
        <dbReference type="PROSITE" id="PS51898"/>
    </source>
</evidence>
<dbReference type="InterPro" id="IPR002104">
    <property type="entry name" value="Integrase_catalytic"/>
</dbReference>
<evidence type="ECO:0000256" key="1">
    <source>
        <dbReference type="ARBA" id="ARBA00008857"/>
    </source>
</evidence>
<dbReference type="Pfam" id="PF00589">
    <property type="entry name" value="Phage_integrase"/>
    <property type="match status" value="1"/>
</dbReference>
<evidence type="ECO:0000313" key="8">
    <source>
        <dbReference type="EMBL" id="SMP36237.1"/>
    </source>
</evidence>
<dbReference type="Gene3D" id="1.10.443.10">
    <property type="entry name" value="Intergrase catalytic core"/>
    <property type="match status" value="1"/>
</dbReference>